<keyword evidence="6" id="KW-1185">Reference proteome</keyword>
<keyword evidence="2" id="KW-0961">Cell wall biogenesis/degradation</keyword>
<feature type="binding site" evidence="2">
    <location>
        <position position="229"/>
    </location>
    <ligand>
        <name>Zn(2+)</name>
        <dbReference type="ChEBI" id="CHEBI:29105"/>
    </ligand>
</feature>
<accession>A0ABY4CIY8</accession>
<dbReference type="Pfam" id="PF08353">
    <property type="entry name" value="MurT_C"/>
    <property type="match status" value="1"/>
</dbReference>
<keyword evidence="2" id="KW-0133">Cell shape</keyword>
<evidence type="ECO:0000259" key="3">
    <source>
        <dbReference type="Pfam" id="PF08245"/>
    </source>
</evidence>
<feature type="binding site" evidence="2">
    <location>
        <position position="232"/>
    </location>
    <ligand>
        <name>Zn(2+)</name>
        <dbReference type="ChEBI" id="CHEBI:29105"/>
    </ligand>
</feature>
<comment type="pathway">
    <text evidence="1 2">Cell wall biogenesis; peptidoglycan biosynthesis.</text>
</comment>
<keyword evidence="2" id="KW-0479">Metal-binding</keyword>
<dbReference type="PANTHER" id="PTHR23135">
    <property type="entry name" value="MUR LIGASE FAMILY MEMBER"/>
    <property type="match status" value="1"/>
</dbReference>
<evidence type="ECO:0000259" key="4">
    <source>
        <dbReference type="Pfam" id="PF08353"/>
    </source>
</evidence>
<keyword evidence="2" id="KW-0573">Peptidoglycan synthesis</keyword>
<keyword evidence="2" id="KW-0067">ATP-binding</keyword>
<reference evidence="5" key="1">
    <citation type="submission" date="2021-12" db="EMBL/GenBank/DDBJ databases">
        <title>Alicyclobacillaceae gen. nov., sp. nov., isolated from chalcocite enrichment system.</title>
        <authorList>
            <person name="Jiang Z."/>
        </authorList>
    </citation>
    <scope>NUCLEOTIDE SEQUENCE</scope>
    <source>
        <strain evidence="5">MYW30-H2</strain>
    </source>
</reference>
<dbReference type="RefSeq" id="WP_347437173.1">
    <property type="nucleotide sequence ID" value="NZ_CP089291.1"/>
</dbReference>
<keyword evidence="2" id="KW-0862">Zinc</keyword>
<proteinExistence type="inferred from homology"/>
<dbReference type="Pfam" id="PF08245">
    <property type="entry name" value="Mur_ligase_M"/>
    <property type="match status" value="1"/>
</dbReference>
<evidence type="ECO:0000313" key="5">
    <source>
        <dbReference type="EMBL" id="UOF90478.1"/>
    </source>
</evidence>
<gene>
    <name evidence="2" type="primary">murT</name>
    <name evidence="5" type="ORF">LSG31_21910</name>
</gene>
<comment type="catalytic activity">
    <reaction evidence="2">
        <text>beta-D-GlcNAc-(1-&gt;4)-Mur2Ac(oyl-L-Ala-gamma-D-Glu-L-Lys-D-Ala-D-Ala)-di-trans,octa-cis-undecaprenyl diphosphate + ATP = beta-D-GlcNAc-(1-&gt;4)-Mur2Ac(oyl-L-Ala-gamma-D-O-P-Glu-L-Lys-D-Ala-D-Ala)-di-trans,octa-cis-undecaprenyl diphosphate + ADP</text>
        <dbReference type="Rhea" id="RHEA:59488"/>
        <dbReference type="ChEBI" id="CHEBI:30616"/>
        <dbReference type="ChEBI" id="CHEBI:60033"/>
        <dbReference type="ChEBI" id="CHEBI:143132"/>
        <dbReference type="ChEBI" id="CHEBI:456216"/>
    </reaction>
</comment>
<comment type="catalytic activity">
    <reaction evidence="2">
        <text>beta-D-GlcNAc-(1-&gt;4)-Mur2Ac(oyl-L-Ala-gamma-D-O-P-Glu-L-Lys-D-Ala-D-Ala)-di-trans,octa-cis-undecaprenyl diphosphate + NH4(+) = beta-D-GlcNAc-(1-&gt;4)-Mur2Ac(oyl-L-Ala-D-isoglutaminyl-L-Lys-D-Ala-D-Ala)-di-trans,octa-cis-undecaprenyl diphosphate + phosphate + H(+)</text>
        <dbReference type="Rhea" id="RHEA:57932"/>
        <dbReference type="ChEBI" id="CHEBI:15378"/>
        <dbReference type="ChEBI" id="CHEBI:28938"/>
        <dbReference type="ChEBI" id="CHEBI:43474"/>
        <dbReference type="ChEBI" id="CHEBI:62233"/>
        <dbReference type="ChEBI" id="CHEBI:143132"/>
    </reaction>
</comment>
<feature type="domain" description="Lipid II isoglutaminyl synthase (glutamine-hydrolyzing) subunit MurT C-terminal" evidence="4">
    <location>
        <begin position="318"/>
        <end position="429"/>
    </location>
</feature>
<keyword evidence="2" id="KW-0547">Nucleotide-binding</keyword>
<dbReference type="InterPro" id="IPR013564">
    <property type="entry name" value="MurT_C"/>
</dbReference>
<dbReference type="InterPro" id="IPR036565">
    <property type="entry name" value="Mur-like_cat_sf"/>
</dbReference>
<organism evidence="5 6">
    <name type="scientific">Fodinisporobacter ferrooxydans</name>
    <dbReference type="NCBI Taxonomy" id="2901836"/>
    <lineage>
        <taxon>Bacteria</taxon>
        <taxon>Bacillati</taxon>
        <taxon>Bacillota</taxon>
        <taxon>Bacilli</taxon>
        <taxon>Bacillales</taxon>
        <taxon>Alicyclobacillaceae</taxon>
        <taxon>Fodinisporobacter</taxon>
    </lineage>
</organism>
<keyword evidence="2 5" id="KW-0436">Ligase</keyword>
<dbReference type="SUPFAM" id="SSF53623">
    <property type="entry name" value="MurD-like peptide ligases, catalytic domain"/>
    <property type="match status" value="1"/>
</dbReference>
<comment type="subunit">
    <text evidence="2">Forms a heterodimer with GatD.</text>
</comment>
<feature type="binding site" evidence="2">
    <location>
        <position position="207"/>
    </location>
    <ligand>
        <name>Zn(2+)</name>
        <dbReference type="ChEBI" id="CHEBI:29105"/>
    </ligand>
</feature>
<comment type="function">
    <text evidence="2">The lipid II isoglutaminyl synthase complex catalyzes the formation of alpha-D-isoglutamine in the cell wall lipid II stem peptide. The MurT subunit catalyzes the ATP-dependent amidation of D-glutamate residue of lipid II, converting it to an isoglutamine residue.</text>
</comment>
<dbReference type="Gene3D" id="3.40.1190.10">
    <property type="entry name" value="Mur-like, catalytic domain"/>
    <property type="match status" value="1"/>
</dbReference>
<dbReference type="EMBL" id="CP089291">
    <property type="protein sequence ID" value="UOF90478.1"/>
    <property type="molecule type" value="Genomic_DNA"/>
</dbReference>
<feature type="domain" description="Mur ligase central" evidence="3">
    <location>
        <begin position="51"/>
        <end position="200"/>
    </location>
</feature>
<evidence type="ECO:0000256" key="1">
    <source>
        <dbReference type="ARBA" id="ARBA00004752"/>
    </source>
</evidence>
<feature type="active site" evidence="2">
    <location>
        <position position="354"/>
    </location>
</feature>
<comment type="catalytic activity">
    <reaction evidence="2">
        <text>beta-D-GlcNAc-(1-&gt;4)-Mur2Ac(oyl-L-Ala-gamma-D-Glu-L-Lys-D-Ala-D-Ala)-di-trans,octa-cis-undecaprenyl diphosphate + L-glutamine + ATP + H2O = beta-D-GlcNAc-(1-&gt;4)-Mur2Ac(oyl-L-Ala-D-isoglutaminyl-L-Lys-D-Ala-D-Ala)-di-trans,octa-cis-undecaprenyl diphosphate + L-glutamate + ADP + phosphate + H(+)</text>
        <dbReference type="Rhea" id="RHEA:57928"/>
        <dbReference type="ChEBI" id="CHEBI:15377"/>
        <dbReference type="ChEBI" id="CHEBI:15378"/>
        <dbReference type="ChEBI" id="CHEBI:29985"/>
        <dbReference type="ChEBI" id="CHEBI:30616"/>
        <dbReference type="ChEBI" id="CHEBI:43474"/>
        <dbReference type="ChEBI" id="CHEBI:58359"/>
        <dbReference type="ChEBI" id="CHEBI:60033"/>
        <dbReference type="ChEBI" id="CHEBI:62233"/>
        <dbReference type="ChEBI" id="CHEBI:456216"/>
        <dbReference type="EC" id="6.3.5.13"/>
    </reaction>
</comment>
<dbReference type="GO" id="GO:0016874">
    <property type="term" value="F:ligase activity"/>
    <property type="evidence" value="ECO:0007669"/>
    <property type="project" value="UniProtKB-KW"/>
</dbReference>
<name>A0ABY4CIY8_9BACL</name>
<protein>
    <recommendedName>
        <fullName evidence="2">Lipid II isoglutaminyl synthase (glutamine-hydrolyzing) subunit MurT</fullName>
        <ecNumber evidence="2">6.3.5.13</ecNumber>
    </recommendedName>
</protein>
<dbReference type="EC" id="6.3.5.13" evidence="2"/>
<feature type="binding site" evidence="2">
    <location>
        <position position="210"/>
    </location>
    <ligand>
        <name>Zn(2+)</name>
        <dbReference type="ChEBI" id="CHEBI:29105"/>
    </ligand>
</feature>
<evidence type="ECO:0000313" key="6">
    <source>
        <dbReference type="Proteomes" id="UP000830167"/>
    </source>
</evidence>
<dbReference type="HAMAP" id="MF_02214">
    <property type="entry name" value="Lipid_II_synth_MurT"/>
    <property type="match status" value="1"/>
</dbReference>
<evidence type="ECO:0000256" key="2">
    <source>
        <dbReference type="HAMAP-Rule" id="MF_02214"/>
    </source>
</evidence>
<dbReference type="InterPro" id="IPR013221">
    <property type="entry name" value="Mur_ligase_cen"/>
</dbReference>
<dbReference type="PANTHER" id="PTHR23135:SF7">
    <property type="entry name" value="LIPID II ISOGLUTAMINYL SYNTHASE (GLUTAMINE-HYDROLYZING) SUBUNIT MURT"/>
    <property type="match status" value="1"/>
</dbReference>
<comment type="similarity">
    <text evidence="2">Belongs to the MurCDEF family. MurT subfamily.</text>
</comment>
<sequence>MILGIWAGKLTQLLLRLLKRRGTSLPGLVALKVAPHLLRTLGKQLESCILVTGTNGKTTTVSLLREILRHDPEHIWISNAEGANMTQGITACFLQACNVFGRLKAKHAVLEVDEATMPQVVPYLPVTHVVITNVFRDQLDRYGEVDGTIQKLIQALQDASVHLIANGDDPLVHYVAMQTNCRTSYYAMEAHSRILKQHQQIRDGAFCLYCGHELEYEYFHYGQMGLYRCPHCDFAAPVPMFRGMPQQEGLEIRTDEQEFLLRTHIRGLYNKYNVLAAASAALLQEIGAEGIQKGISAYQPMQGRMQIFTGTPLRILNLIKNPTGCNSVLQTIDEDPGRKTVCVAINDYDADGRDVSWLWDSDFETYAPGLQAKRFICSGTRAGDMAVRLKYAGIDPALITVEPNLKSAHDLAIQDTNLPAYFMTTYTALFPMQQIIEEGLKHDEKTPHRALIS</sequence>
<dbReference type="Proteomes" id="UP000830167">
    <property type="component" value="Chromosome"/>
</dbReference>
<dbReference type="InterPro" id="IPR043703">
    <property type="entry name" value="Lipid_II_synth_MurT"/>
</dbReference>